<dbReference type="InterPro" id="IPR050297">
    <property type="entry name" value="LipidA_mod_glycosyltrf_83"/>
</dbReference>
<dbReference type="PANTHER" id="PTHR33908:SF11">
    <property type="entry name" value="MEMBRANE PROTEIN"/>
    <property type="match status" value="1"/>
</dbReference>
<evidence type="ECO:0000256" key="6">
    <source>
        <dbReference type="ARBA" id="ARBA00022989"/>
    </source>
</evidence>
<protein>
    <submittedName>
        <fullName evidence="10">Glycosyl transferase family 39</fullName>
    </submittedName>
</protein>
<comment type="subcellular location">
    <subcellularLocation>
        <location evidence="1">Cell membrane</location>
        <topology evidence="1">Multi-pass membrane protein</topology>
    </subcellularLocation>
</comment>
<dbReference type="GO" id="GO:0009103">
    <property type="term" value="P:lipopolysaccharide biosynthetic process"/>
    <property type="evidence" value="ECO:0007669"/>
    <property type="project" value="UniProtKB-ARBA"/>
</dbReference>
<dbReference type="AlphaFoldDB" id="A0A0G0URZ5"/>
<feature type="transmembrane region" description="Helical" evidence="8">
    <location>
        <begin position="345"/>
        <end position="363"/>
    </location>
</feature>
<sequence>MKRIALFLIIFLAFIFRLYRINDVPPALSLDEVSIGYNAYSILKTGADEYGAKFPILLRAYDDWRPAFYVYLVIPSIKLFGLTPFGVRLPSVLLGVITILLTYLLVLELFWKLEIGNWELGAIALLSALLLAVSPWHIYLSRLSHEVNLGLTLVVFGVYSFFRAIGSRKTSWWLTVSAIVFVLSLNSYQSQKVITPVLVTLLGVLFWRQLLLIKKELLISFILGLIIAIPIIYINAQPQALTRLRATSTFSASQKKTESVKISLLNYGSHFRPQWLFAGGERENHKVPGLGLLYLWEAPLIVLGIVWLLRAALDVRIKSFIFLWLLSAPLPAAITTQAPHAMRSFTFLPVWQILGAIGFVMLWKNSSKLVRITSGLIIIVSLAYFGKQYYTVFPTTQSDSFQYALTKAIPLVLAKKEQYESIVFSNTNNLYQSYMFFLFYSRYDPGLYQQEGGTYSGGFAEPHTIGKFEFRPIIWEKEKKDGQTLYIGNIADFPNAASGEVLFYLDETPAVAIVGS</sequence>
<name>A0A0G0URZ5_9BACT</name>
<evidence type="ECO:0000259" key="9">
    <source>
        <dbReference type="Pfam" id="PF13231"/>
    </source>
</evidence>
<reference evidence="10 11" key="1">
    <citation type="journal article" date="2015" name="Nature">
        <title>rRNA introns, odd ribosomes, and small enigmatic genomes across a large radiation of phyla.</title>
        <authorList>
            <person name="Brown C.T."/>
            <person name="Hug L.A."/>
            <person name="Thomas B.C."/>
            <person name="Sharon I."/>
            <person name="Castelle C.J."/>
            <person name="Singh A."/>
            <person name="Wilkins M.J."/>
            <person name="Williams K.H."/>
            <person name="Banfield J.F."/>
        </authorList>
    </citation>
    <scope>NUCLEOTIDE SEQUENCE [LARGE SCALE GENOMIC DNA]</scope>
</reference>
<accession>A0A0G0URZ5</accession>
<feature type="domain" description="Glycosyltransferase RgtA/B/C/D-like" evidence="9">
    <location>
        <begin position="66"/>
        <end position="233"/>
    </location>
</feature>
<feature type="transmembrane region" description="Helical" evidence="8">
    <location>
        <begin position="217"/>
        <end position="236"/>
    </location>
</feature>
<evidence type="ECO:0000256" key="1">
    <source>
        <dbReference type="ARBA" id="ARBA00004651"/>
    </source>
</evidence>
<feature type="transmembrane region" description="Helical" evidence="8">
    <location>
        <begin position="147"/>
        <end position="165"/>
    </location>
</feature>
<proteinExistence type="predicted"/>
<keyword evidence="3" id="KW-0328">Glycosyltransferase</keyword>
<keyword evidence="6 8" id="KW-1133">Transmembrane helix</keyword>
<feature type="transmembrane region" description="Helical" evidence="8">
    <location>
        <begin position="319"/>
        <end position="338"/>
    </location>
</feature>
<evidence type="ECO:0000256" key="4">
    <source>
        <dbReference type="ARBA" id="ARBA00022679"/>
    </source>
</evidence>
<organism evidence="10 11">
    <name type="scientific">Candidatus Woesebacteria bacterium GW2011_GWA1_41_13b</name>
    <dbReference type="NCBI Taxonomy" id="1618555"/>
    <lineage>
        <taxon>Bacteria</taxon>
        <taxon>Candidatus Woeseibacteriota</taxon>
    </lineage>
</organism>
<evidence type="ECO:0000256" key="3">
    <source>
        <dbReference type="ARBA" id="ARBA00022676"/>
    </source>
</evidence>
<keyword evidence="4 10" id="KW-0808">Transferase</keyword>
<feature type="transmembrane region" description="Helical" evidence="8">
    <location>
        <begin position="292"/>
        <end position="313"/>
    </location>
</feature>
<dbReference type="Proteomes" id="UP000034676">
    <property type="component" value="Unassembled WGS sequence"/>
</dbReference>
<evidence type="ECO:0000256" key="5">
    <source>
        <dbReference type="ARBA" id="ARBA00022692"/>
    </source>
</evidence>
<dbReference type="GO" id="GO:0005886">
    <property type="term" value="C:plasma membrane"/>
    <property type="evidence" value="ECO:0007669"/>
    <property type="project" value="UniProtKB-SubCell"/>
</dbReference>
<keyword evidence="5 8" id="KW-0812">Transmembrane</keyword>
<evidence type="ECO:0000313" key="10">
    <source>
        <dbReference type="EMBL" id="KKR91508.1"/>
    </source>
</evidence>
<dbReference type="Pfam" id="PF13231">
    <property type="entry name" value="PMT_2"/>
    <property type="match status" value="1"/>
</dbReference>
<feature type="transmembrane region" description="Helical" evidence="8">
    <location>
        <begin position="123"/>
        <end position="140"/>
    </location>
</feature>
<dbReference type="InterPro" id="IPR038731">
    <property type="entry name" value="RgtA/B/C-like"/>
</dbReference>
<dbReference type="GO" id="GO:0016763">
    <property type="term" value="F:pentosyltransferase activity"/>
    <property type="evidence" value="ECO:0007669"/>
    <property type="project" value="TreeGrafter"/>
</dbReference>
<evidence type="ECO:0000313" key="11">
    <source>
        <dbReference type="Proteomes" id="UP000034676"/>
    </source>
</evidence>
<feature type="transmembrane region" description="Helical" evidence="8">
    <location>
        <begin position="193"/>
        <end position="211"/>
    </location>
</feature>
<dbReference type="EMBL" id="LCAO01000010">
    <property type="protein sequence ID" value="KKR91508.1"/>
    <property type="molecule type" value="Genomic_DNA"/>
</dbReference>
<feature type="transmembrane region" description="Helical" evidence="8">
    <location>
        <begin position="369"/>
        <end position="386"/>
    </location>
</feature>
<comment type="caution">
    <text evidence="10">The sequence shown here is derived from an EMBL/GenBank/DDBJ whole genome shotgun (WGS) entry which is preliminary data.</text>
</comment>
<gene>
    <name evidence="10" type="ORF">UU42_C0010G0003</name>
</gene>
<evidence type="ECO:0000256" key="2">
    <source>
        <dbReference type="ARBA" id="ARBA00022475"/>
    </source>
</evidence>
<feature type="transmembrane region" description="Helical" evidence="8">
    <location>
        <begin position="92"/>
        <end position="111"/>
    </location>
</feature>
<evidence type="ECO:0000256" key="7">
    <source>
        <dbReference type="ARBA" id="ARBA00023136"/>
    </source>
</evidence>
<feature type="transmembrane region" description="Helical" evidence="8">
    <location>
        <begin position="68"/>
        <end position="85"/>
    </location>
</feature>
<evidence type="ECO:0000256" key="8">
    <source>
        <dbReference type="SAM" id="Phobius"/>
    </source>
</evidence>
<keyword evidence="2" id="KW-1003">Cell membrane</keyword>
<dbReference type="PANTHER" id="PTHR33908">
    <property type="entry name" value="MANNOSYLTRANSFERASE YKCB-RELATED"/>
    <property type="match status" value="1"/>
</dbReference>
<keyword evidence="7 8" id="KW-0472">Membrane</keyword>